<sequence length="55" mass="6022">MGEPRAGRDPQERSPADAVRSARQPGLPSEPVEGAAALEQGQQRFVRRRRVGRAL</sequence>
<accession>L1KRJ1</accession>
<feature type="compositionally biased region" description="Basic and acidic residues" evidence="1">
    <location>
        <begin position="1"/>
        <end position="15"/>
    </location>
</feature>
<evidence type="ECO:0000256" key="1">
    <source>
        <dbReference type="SAM" id="MobiDB-lite"/>
    </source>
</evidence>
<proteinExistence type="predicted"/>
<comment type="caution">
    <text evidence="2">The sequence shown here is derived from an EMBL/GenBank/DDBJ whole genome shotgun (WGS) entry which is preliminary data.</text>
</comment>
<keyword evidence="3" id="KW-1185">Reference proteome</keyword>
<dbReference type="AlphaFoldDB" id="L1KRJ1"/>
<reference evidence="2 3" key="1">
    <citation type="submission" date="2012-11" db="EMBL/GenBank/DDBJ databases">
        <authorList>
            <person name="Huguet-Tapia J.C."/>
            <person name="Durkin A.S."/>
            <person name="Pettis G.S."/>
            <person name="Badger J.H."/>
        </authorList>
    </citation>
    <scope>NUCLEOTIDE SEQUENCE [LARGE SCALE GENOMIC DNA]</scope>
    <source>
        <strain evidence="2 3">91-03</strain>
    </source>
</reference>
<name>L1KRJ1_9ACTN</name>
<organism evidence="2 3">
    <name type="scientific">Streptomyces ipomoeae 91-03</name>
    <dbReference type="NCBI Taxonomy" id="698759"/>
    <lineage>
        <taxon>Bacteria</taxon>
        <taxon>Bacillati</taxon>
        <taxon>Actinomycetota</taxon>
        <taxon>Actinomycetes</taxon>
        <taxon>Kitasatosporales</taxon>
        <taxon>Streptomycetaceae</taxon>
        <taxon>Streptomyces</taxon>
    </lineage>
</organism>
<dbReference type="Proteomes" id="UP000010411">
    <property type="component" value="Unassembled WGS sequence"/>
</dbReference>
<gene>
    <name evidence="2" type="ORF">STRIP9103_00358</name>
</gene>
<feature type="non-terminal residue" evidence="2">
    <location>
        <position position="55"/>
    </location>
</feature>
<evidence type="ECO:0000313" key="3">
    <source>
        <dbReference type="Proteomes" id="UP000010411"/>
    </source>
</evidence>
<feature type="region of interest" description="Disordered" evidence="1">
    <location>
        <begin position="1"/>
        <end position="41"/>
    </location>
</feature>
<protein>
    <submittedName>
        <fullName evidence="2">Uncharacterized protein</fullName>
    </submittedName>
</protein>
<dbReference type="EMBL" id="AEJC01000450">
    <property type="protein sequence ID" value="EKX63237.1"/>
    <property type="molecule type" value="Genomic_DNA"/>
</dbReference>
<evidence type="ECO:0000313" key="2">
    <source>
        <dbReference type="EMBL" id="EKX63237.1"/>
    </source>
</evidence>